<protein>
    <submittedName>
        <fullName evidence="5 6">Receptor-type tyrosine-protein phosphatase eta isoform X2</fullName>
    </submittedName>
</protein>
<keyword evidence="1" id="KW-0732">Signal</keyword>
<dbReference type="RefSeq" id="XP_065657311.1">
    <property type="nucleotide sequence ID" value="XM_065801239.1"/>
</dbReference>
<sequence>MKFKISFAIVIFINTLLPGVTSDTIDLILSTLSKPSASITWENERADIFSVYFYKKSSIQKTIQNNEERRNFTKSKALIVLDFSAEYTFVTTCTQNGSESERGHSVILKTPATPTPIALSKNTALVLLLYFPDAKFIQLIVHRLPQPSEIPETTKVNTTELLPDYNTDIKSRYIALTVDHLVKDEIFVVGNDSVHTYNNNVYHNVPLEPNTKYMFFQRTYLNNTAYFSHDWMVVQTKPEEASNTLSGTKIGLISAGVVLGVLLLVIGFCCILCYQHSNKSDKENNEIIQRRATVTSDHIPNMKFSSLESAIDRTPNVSIVKTNSNAKKISSFQPHVEYDVRAKINDYYKNATFIPGFLMERDYIVLESLIEEEVDLLWKVVWENNVNQIVMIGRFEEKKNCLCKQYFPSEDVPMVFNMYNVSVIKVQSYANMISRTISLECGGVKRVVYHYQFLSWKSDQGKPSHSSLFIQFVLSIIKEEIQNIAPIIVHSTSRKDFANVYTCVDAQMRSIVERNDVNVHSNVLKIRNQIKSLEEFIFVHDCVLEFIRVKSFEDISIENLSKYLDSIKKENPKEINSEFNFILKNLSNNQKSLVADVKDPDSCFKPFDYNRVKINNSDNTDYINASYIDTFLNKKAYVVIETPKPQKIESFWQMVIKKKLWVVILFSEKEDEELECFLTDTSCNNFSLKLISEKSNIEKCYKAWCLLLTLKSDMEASEEAGEGKLITFYQYLKWPKCENLSLENISHFLNFVQESEEEKVKVDAKRILLVSSFEGGQLGTYIALKSIAEEIESSGNVNIFRTIYTLRQQRQGIIQTEADYALIYACALELTKKRQRIDEVIENKNTLSVRNEQNVTDAQSTFLSSNSLKNVIGRTNSGFNNEEVVCSS</sequence>
<feature type="signal peptide" evidence="1">
    <location>
        <begin position="1"/>
        <end position="22"/>
    </location>
</feature>
<proteinExistence type="predicted"/>
<feature type="domain" description="Tyrosine-protein phosphatase" evidence="2">
    <location>
        <begin position="300"/>
        <end position="546"/>
    </location>
</feature>
<evidence type="ECO:0000259" key="2">
    <source>
        <dbReference type="PROSITE" id="PS50055"/>
    </source>
</evidence>
<keyword evidence="5 6" id="KW-0675">Receptor</keyword>
<evidence type="ECO:0000313" key="4">
    <source>
        <dbReference type="Proteomes" id="UP001652625"/>
    </source>
</evidence>
<dbReference type="Pfam" id="PF00102">
    <property type="entry name" value="Y_phosphatase"/>
    <property type="match status" value="2"/>
</dbReference>
<organism evidence="4 6">
    <name type="scientific">Hydra vulgaris</name>
    <name type="common">Hydra</name>
    <name type="synonym">Hydra attenuata</name>
    <dbReference type="NCBI Taxonomy" id="6087"/>
    <lineage>
        <taxon>Eukaryota</taxon>
        <taxon>Metazoa</taxon>
        <taxon>Cnidaria</taxon>
        <taxon>Hydrozoa</taxon>
        <taxon>Hydroidolina</taxon>
        <taxon>Anthoathecata</taxon>
        <taxon>Aplanulata</taxon>
        <taxon>Hydridae</taxon>
        <taxon>Hydra</taxon>
    </lineage>
</organism>
<feature type="chain" id="PRO_5045025919" evidence="1">
    <location>
        <begin position="23"/>
        <end position="888"/>
    </location>
</feature>
<evidence type="ECO:0000313" key="6">
    <source>
        <dbReference type="RefSeq" id="XP_065657311.1"/>
    </source>
</evidence>
<gene>
    <name evidence="5 6" type="primary">LOC101238158</name>
</gene>
<feature type="domain" description="Tyrosine-protein phosphatase" evidence="2">
    <location>
        <begin position="606"/>
        <end position="830"/>
    </location>
</feature>
<dbReference type="PANTHER" id="PTHR19134:SF449">
    <property type="entry name" value="TYROSINE-PROTEIN PHOSPHATASE 1"/>
    <property type="match status" value="1"/>
</dbReference>
<dbReference type="Gene3D" id="3.90.190.10">
    <property type="entry name" value="Protein tyrosine phosphatase superfamily"/>
    <property type="match status" value="2"/>
</dbReference>
<dbReference type="PRINTS" id="PR00700">
    <property type="entry name" value="PRTYPHPHTASE"/>
</dbReference>
<feature type="domain" description="Tyrosine specific protein phosphatases" evidence="3">
    <location>
        <begin position="746"/>
        <end position="821"/>
    </location>
</feature>
<accession>A0ABM4C6S6</accession>
<evidence type="ECO:0000256" key="1">
    <source>
        <dbReference type="SAM" id="SignalP"/>
    </source>
</evidence>
<evidence type="ECO:0000259" key="3">
    <source>
        <dbReference type="PROSITE" id="PS50056"/>
    </source>
</evidence>
<evidence type="ECO:0000313" key="5">
    <source>
        <dbReference type="RefSeq" id="XP_065657310.1"/>
    </source>
</evidence>
<dbReference type="InterPro" id="IPR000387">
    <property type="entry name" value="Tyr_Pase_dom"/>
</dbReference>
<dbReference type="PROSITE" id="PS50055">
    <property type="entry name" value="TYR_PHOSPHATASE_PTP"/>
    <property type="match status" value="2"/>
</dbReference>
<reference evidence="5 6" key="1">
    <citation type="submission" date="2025-05" db="UniProtKB">
        <authorList>
            <consortium name="RefSeq"/>
        </authorList>
    </citation>
    <scope>IDENTIFICATION</scope>
</reference>
<dbReference type="SMART" id="SM00404">
    <property type="entry name" value="PTPc_motif"/>
    <property type="match status" value="2"/>
</dbReference>
<dbReference type="SMART" id="SM00194">
    <property type="entry name" value="PTPc"/>
    <property type="match status" value="2"/>
</dbReference>
<dbReference type="PANTHER" id="PTHR19134">
    <property type="entry name" value="RECEPTOR-TYPE TYROSINE-PROTEIN PHOSPHATASE"/>
    <property type="match status" value="1"/>
</dbReference>
<dbReference type="InterPro" id="IPR050348">
    <property type="entry name" value="Protein-Tyr_Phosphatase"/>
</dbReference>
<dbReference type="SUPFAM" id="SSF52799">
    <property type="entry name" value="(Phosphotyrosine protein) phosphatases II"/>
    <property type="match status" value="2"/>
</dbReference>
<dbReference type="RefSeq" id="XP_065657310.1">
    <property type="nucleotide sequence ID" value="XM_065801238.1"/>
</dbReference>
<dbReference type="PROSITE" id="PS50056">
    <property type="entry name" value="TYR_PHOSPHATASE_2"/>
    <property type="match status" value="1"/>
</dbReference>
<name>A0ABM4C6S6_HYDVU</name>
<dbReference type="CDD" id="cd00047">
    <property type="entry name" value="PTPc"/>
    <property type="match status" value="2"/>
</dbReference>
<dbReference type="InterPro" id="IPR000242">
    <property type="entry name" value="PTP_cat"/>
</dbReference>
<keyword evidence="4" id="KW-1185">Reference proteome</keyword>
<dbReference type="InterPro" id="IPR029021">
    <property type="entry name" value="Prot-tyrosine_phosphatase-like"/>
</dbReference>
<dbReference type="Proteomes" id="UP001652625">
    <property type="component" value="Chromosome 07"/>
</dbReference>
<dbReference type="GeneID" id="101238158"/>
<dbReference type="InterPro" id="IPR003595">
    <property type="entry name" value="Tyr_Pase_cat"/>
</dbReference>